<protein>
    <submittedName>
        <fullName evidence="1">Uncharacterized protein</fullName>
    </submittedName>
</protein>
<reference evidence="1 2" key="1">
    <citation type="journal article" date="2016" name="Nat. Commun.">
        <title>Thousands of microbial genomes shed light on interconnected biogeochemical processes in an aquifer system.</title>
        <authorList>
            <person name="Anantharaman K."/>
            <person name="Brown C.T."/>
            <person name="Hug L.A."/>
            <person name="Sharon I."/>
            <person name="Castelle C.J."/>
            <person name="Probst A.J."/>
            <person name="Thomas B.C."/>
            <person name="Singh A."/>
            <person name="Wilkins M.J."/>
            <person name="Karaoz U."/>
            <person name="Brodie E.L."/>
            <person name="Williams K.H."/>
            <person name="Hubbard S.S."/>
            <person name="Banfield J.F."/>
        </authorList>
    </citation>
    <scope>NUCLEOTIDE SEQUENCE [LARGE SCALE GENOMIC DNA]</scope>
    <source>
        <strain evidence="2">RBG_16_55_9</strain>
    </source>
</reference>
<dbReference type="AlphaFoldDB" id="A0A1F5USP9"/>
<comment type="caution">
    <text evidence="1">The sequence shown here is derived from an EMBL/GenBank/DDBJ whole genome shotgun (WGS) entry which is preliminary data.</text>
</comment>
<dbReference type="InterPro" id="IPR019714">
    <property type="entry name" value="2-haloacid_dehalogenase_DehI"/>
</dbReference>
<dbReference type="GO" id="GO:0019120">
    <property type="term" value="F:hydrolase activity, acting on acid halide bonds, in C-halide compounds"/>
    <property type="evidence" value="ECO:0007669"/>
    <property type="project" value="InterPro"/>
</dbReference>
<sequence length="306" mass="33976">MTPLLKEVPEAEATGEIKAIYNDIQGTLQVSTVPWLFRVLAAHPKYFAAMWGAIKPIITNQFEGASDDIRTHAVSPAMPSIQGSDHRARLKGSGYSREKIKEIQDQLLVYHFMNAKLLLIATVLKEASSGETARVRSIVVTPTSRGVPPGMPKVRMADPQKATGNVAEIFASVQASLELPQVSDEFHTLAAWPEYLELAWGELRRVIQAPTYERLLQEVRQAANRGRQELRRRVDLAPEDLTALGLNDAEQDEIKGKVDFFYRHSPTTVTAVAFWMLALAGPEVAMLSGEELVRQWALPQSPGKRL</sequence>
<dbReference type="Gene3D" id="1.20.1290.10">
    <property type="entry name" value="AhpD-like"/>
    <property type="match status" value="1"/>
</dbReference>
<dbReference type="InterPro" id="IPR029032">
    <property type="entry name" value="AhpD-like"/>
</dbReference>
<dbReference type="SUPFAM" id="SSF69118">
    <property type="entry name" value="AhpD-like"/>
    <property type="match status" value="1"/>
</dbReference>
<gene>
    <name evidence="1" type="ORF">A2Z21_07140</name>
</gene>
<organism evidence="1 2">
    <name type="scientific">Fraserbacteria sp. (strain RBG_16_55_9)</name>
    <dbReference type="NCBI Taxonomy" id="1817864"/>
    <lineage>
        <taxon>Bacteria</taxon>
        <taxon>Candidatus Fraseribacteriota</taxon>
    </lineage>
</organism>
<dbReference type="EMBL" id="MFGX01000088">
    <property type="protein sequence ID" value="OGF54140.1"/>
    <property type="molecule type" value="Genomic_DNA"/>
</dbReference>
<dbReference type="STRING" id="1817864.A2Z21_07140"/>
<evidence type="ECO:0000313" key="1">
    <source>
        <dbReference type="EMBL" id="OGF54140.1"/>
    </source>
</evidence>
<dbReference type="Proteomes" id="UP000179157">
    <property type="component" value="Unassembled WGS sequence"/>
</dbReference>
<name>A0A1F5USP9_FRAXR</name>
<evidence type="ECO:0000313" key="2">
    <source>
        <dbReference type="Proteomes" id="UP000179157"/>
    </source>
</evidence>
<accession>A0A1F5USP9</accession>
<proteinExistence type="predicted"/>
<dbReference type="Pfam" id="PF10778">
    <property type="entry name" value="DehI"/>
    <property type="match status" value="1"/>
</dbReference>